<comment type="caution">
    <text evidence="2">The sequence shown here is derived from an EMBL/GenBank/DDBJ whole genome shotgun (WGS) entry which is preliminary data.</text>
</comment>
<evidence type="ECO:0000313" key="3">
    <source>
        <dbReference type="Proteomes" id="UP001596506"/>
    </source>
</evidence>
<keyword evidence="3" id="KW-1185">Reference proteome</keyword>
<reference evidence="3" key="1">
    <citation type="journal article" date="2019" name="Int. J. Syst. Evol. Microbiol.">
        <title>The Global Catalogue of Microorganisms (GCM) 10K type strain sequencing project: providing services to taxonomists for standard genome sequencing and annotation.</title>
        <authorList>
            <consortium name="The Broad Institute Genomics Platform"/>
            <consortium name="The Broad Institute Genome Sequencing Center for Infectious Disease"/>
            <person name="Wu L."/>
            <person name="Ma J."/>
        </authorList>
    </citation>
    <scope>NUCLEOTIDE SEQUENCE [LARGE SCALE GENOMIC DNA]</scope>
    <source>
        <strain evidence="3">CCUG 60559</strain>
    </source>
</reference>
<name>A0ABW2J0F7_9GAMM</name>
<dbReference type="GO" id="GO:0016740">
    <property type="term" value="F:transferase activity"/>
    <property type="evidence" value="ECO:0007669"/>
    <property type="project" value="UniProtKB-KW"/>
</dbReference>
<evidence type="ECO:0000313" key="2">
    <source>
        <dbReference type="EMBL" id="MFC7296561.1"/>
    </source>
</evidence>
<gene>
    <name evidence="2" type="ORF">ACFQQA_17715</name>
</gene>
<proteinExistence type="predicted"/>
<dbReference type="InterPro" id="IPR003673">
    <property type="entry name" value="CoA-Trfase_fam_III"/>
</dbReference>
<dbReference type="InterPro" id="IPR023606">
    <property type="entry name" value="CoA-Trfase_III_dom_1_sf"/>
</dbReference>
<dbReference type="Gene3D" id="3.40.50.10540">
    <property type="entry name" value="Crotonobetainyl-coa:carnitine coa-transferase, domain 1"/>
    <property type="match status" value="1"/>
</dbReference>
<dbReference type="SUPFAM" id="SSF89796">
    <property type="entry name" value="CoA-transferase family III (CaiB/BaiF)"/>
    <property type="match status" value="1"/>
</dbReference>
<dbReference type="InterPro" id="IPR044855">
    <property type="entry name" value="CoA-Trfase_III_dom3_sf"/>
</dbReference>
<dbReference type="Pfam" id="PF02515">
    <property type="entry name" value="CoA_transf_3"/>
    <property type="match status" value="1"/>
</dbReference>
<dbReference type="InterPro" id="IPR050509">
    <property type="entry name" value="CoA-transferase_III"/>
</dbReference>
<accession>A0ABW2J0F7</accession>
<protein>
    <submittedName>
        <fullName evidence="2">CaiB/BaiF CoA transferase family protein</fullName>
    </submittedName>
</protein>
<dbReference type="PANTHER" id="PTHR48228">
    <property type="entry name" value="SUCCINYL-COA--D-CITRAMALATE COA-TRANSFERASE"/>
    <property type="match status" value="1"/>
</dbReference>
<dbReference type="Proteomes" id="UP001596506">
    <property type="component" value="Unassembled WGS sequence"/>
</dbReference>
<keyword evidence="1 2" id="KW-0808">Transferase</keyword>
<dbReference type="RefSeq" id="WP_100690211.1">
    <property type="nucleotide sequence ID" value="NZ_JBHTBD010000013.1"/>
</dbReference>
<dbReference type="PANTHER" id="PTHR48228:SF6">
    <property type="entry name" value="L-CARNITINE COA-TRANSFERASE"/>
    <property type="match status" value="1"/>
</dbReference>
<evidence type="ECO:0000256" key="1">
    <source>
        <dbReference type="ARBA" id="ARBA00022679"/>
    </source>
</evidence>
<organism evidence="2 3">
    <name type="scientific">Marinobacter aromaticivorans</name>
    <dbReference type="NCBI Taxonomy" id="1494078"/>
    <lineage>
        <taxon>Bacteria</taxon>
        <taxon>Pseudomonadati</taxon>
        <taxon>Pseudomonadota</taxon>
        <taxon>Gammaproteobacteria</taxon>
        <taxon>Pseudomonadales</taxon>
        <taxon>Marinobacteraceae</taxon>
        <taxon>Marinobacter</taxon>
    </lineage>
</organism>
<dbReference type="EMBL" id="JBHTBD010000013">
    <property type="protein sequence ID" value="MFC7296561.1"/>
    <property type="molecule type" value="Genomic_DNA"/>
</dbReference>
<sequence>MTSPLHQLKIIELGHVIAGPLSSALLSDFGADVIKIEAPDRTDMMRDLGPKAEDGVGVWWKTLGRNKKILSLDWKSDEGRNILRRLVEGADVLVENFRPGVLERAGVGPDTLHEWNPDLIVLRVSGYGQEGPMRDVPAFGRAAEAMSGLAHLTGFADGPPMHPGFPAADSTTGLMGALGIMIALFAREKGVARGQVVDLAVFESLLRLMDYPVPALTGANLSPQRNGLRQPMDFAPGGMFRTSDGVWLTVSAGSAETAQRLLRAVGGDALAEDPRFATLGLMSRHMAVVFDAINDFVTQRTLAEVEAEFARHDAVASRVLSVEEITMNEQIRHRGDIVSVAGEQTQVVGPVPHLSATPGELRWLGRPPGADSREILRDLGFDDARITALHEAGLVGQEIRSDFSDDE</sequence>
<dbReference type="Gene3D" id="3.30.1540.10">
    <property type="entry name" value="formyl-coa transferase, domain 3"/>
    <property type="match status" value="1"/>
</dbReference>